<dbReference type="Proteomes" id="UP000663400">
    <property type="component" value="Chromosome"/>
</dbReference>
<proteinExistence type="predicted"/>
<protein>
    <submittedName>
        <fullName evidence="2">Uncharacterized protein</fullName>
    </submittedName>
</protein>
<name>A0ABX7REB5_9GAMM</name>
<evidence type="ECO:0000313" key="3">
    <source>
        <dbReference type="Proteomes" id="UP000663400"/>
    </source>
</evidence>
<dbReference type="EMBL" id="CP071517">
    <property type="protein sequence ID" value="QSX75739.1"/>
    <property type="molecule type" value="Genomic_DNA"/>
</dbReference>
<keyword evidence="1" id="KW-1133">Transmembrane helix</keyword>
<reference evidence="2 3" key="1">
    <citation type="submission" date="2021-02" db="EMBL/GenBank/DDBJ databases">
        <title>Lysobacter arenosi sp. nov., isolated from soil of gangwondo yeongwol, south Korea.</title>
        <authorList>
            <person name="Kim K.R."/>
            <person name="Kim K.H."/>
            <person name="Jeon C.O."/>
        </authorList>
    </citation>
    <scope>NUCLEOTIDE SEQUENCE [LARGE SCALE GENOMIC DNA]</scope>
    <source>
        <strain evidence="2 3">R7</strain>
    </source>
</reference>
<keyword evidence="3" id="KW-1185">Reference proteome</keyword>
<evidence type="ECO:0000256" key="1">
    <source>
        <dbReference type="SAM" id="Phobius"/>
    </source>
</evidence>
<keyword evidence="1" id="KW-0812">Transmembrane</keyword>
<keyword evidence="1" id="KW-0472">Membrane</keyword>
<accession>A0ABX7REB5</accession>
<organism evidence="2 3">
    <name type="scientific">Lysobacter arenosi</name>
    <dbReference type="NCBI Taxonomy" id="2795387"/>
    <lineage>
        <taxon>Bacteria</taxon>
        <taxon>Pseudomonadati</taxon>
        <taxon>Pseudomonadota</taxon>
        <taxon>Gammaproteobacteria</taxon>
        <taxon>Lysobacterales</taxon>
        <taxon>Lysobacteraceae</taxon>
        <taxon>Lysobacter</taxon>
    </lineage>
</organism>
<dbReference type="RefSeq" id="WP_200605096.1">
    <property type="nucleotide sequence ID" value="NZ_CP071517.1"/>
</dbReference>
<evidence type="ECO:0000313" key="2">
    <source>
        <dbReference type="EMBL" id="QSX75739.1"/>
    </source>
</evidence>
<feature type="transmembrane region" description="Helical" evidence="1">
    <location>
        <begin position="36"/>
        <end position="58"/>
    </location>
</feature>
<gene>
    <name evidence="2" type="ORF">HIV01_004230</name>
</gene>
<sequence>MAANDNLIPKLGLGTVRAFFVYGAAFVPNGSTGGPVAMFGIAGAGLMYGAIVLTTLWSEAEAEAEAAKTRLRRGSRAFLHHLI</sequence>